<evidence type="ECO:0000313" key="1">
    <source>
        <dbReference type="EMBL" id="ETO62457.1"/>
    </source>
</evidence>
<protein>
    <submittedName>
        <fullName evidence="1">Uncharacterized protein</fullName>
    </submittedName>
</protein>
<evidence type="ECO:0000313" key="2">
    <source>
        <dbReference type="Proteomes" id="UP000028582"/>
    </source>
</evidence>
<dbReference type="AlphaFoldDB" id="A0A080Z746"/>
<proteinExistence type="predicted"/>
<accession>A0A080Z746</accession>
<sequence length="53" mass="5972">MSKQVPIAPSRKPVVYEASHMKQHEAGPAEANHDGRKSFFLKSNSCLNHLIKR</sequence>
<name>A0A080Z746_PHYNI</name>
<organism evidence="1 2">
    <name type="scientific">Phytophthora nicotianae P1976</name>
    <dbReference type="NCBI Taxonomy" id="1317066"/>
    <lineage>
        <taxon>Eukaryota</taxon>
        <taxon>Sar</taxon>
        <taxon>Stramenopiles</taxon>
        <taxon>Oomycota</taxon>
        <taxon>Peronosporomycetes</taxon>
        <taxon>Peronosporales</taxon>
        <taxon>Peronosporaceae</taxon>
        <taxon>Phytophthora</taxon>
    </lineage>
</organism>
<reference evidence="1 2" key="1">
    <citation type="submission" date="2013-11" db="EMBL/GenBank/DDBJ databases">
        <title>The Genome Sequence of Phytophthora parasitica P1976.</title>
        <authorList>
            <consortium name="The Broad Institute Genomics Platform"/>
            <person name="Russ C."/>
            <person name="Tyler B."/>
            <person name="Panabieres F."/>
            <person name="Shan W."/>
            <person name="Tripathy S."/>
            <person name="Grunwald N."/>
            <person name="Machado M."/>
            <person name="Johnson C.S."/>
            <person name="Walker B."/>
            <person name="Young S."/>
            <person name="Zeng Q."/>
            <person name="Gargeya S."/>
            <person name="Fitzgerald M."/>
            <person name="Haas B."/>
            <person name="Abouelleil A."/>
            <person name="Allen A.W."/>
            <person name="Alvarado L."/>
            <person name="Arachchi H.M."/>
            <person name="Berlin A.M."/>
            <person name="Chapman S.B."/>
            <person name="Gainer-Dewar J."/>
            <person name="Goldberg J."/>
            <person name="Griggs A."/>
            <person name="Gujja S."/>
            <person name="Hansen M."/>
            <person name="Howarth C."/>
            <person name="Imamovic A."/>
            <person name="Ireland A."/>
            <person name="Larimer J."/>
            <person name="McCowan C."/>
            <person name="Murphy C."/>
            <person name="Pearson M."/>
            <person name="Poon T.W."/>
            <person name="Priest M."/>
            <person name="Roberts A."/>
            <person name="Saif S."/>
            <person name="Shea T."/>
            <person name="Sisk P."/>
            <person name="Sykes S."/>
            <person name="Wortman J."/>
            <person name="Nusbaum C."/>
            <person name="Birren B."/>
        </authorList>
    </citation>
    <scope>NUCLEOTIDE SEQUENCE [LARGE SCALE GENOMIC DNA]</scope>
    <source>
        <strain evidence="1 2">P1976</strain>
    </source>
</reference>
<gene>
    <name evidence="1" type="ORF">F444_19639</name>
</gene>
<dbReference type="Proteomes" id="UP000028582">
    <property type="component" value="Unassembled WGS sequence"/>
</dbReference>
<comment type="caution">
    <text evidence="1">The sequence shown here is derived from an EMBL/GenBank/DDBJ whole genome shotgun (WGS) entry which is preliminary data.</text>
</comment>
<dbReference type="EMBL" id="ANJA01003587">
    <property type="protein sequence ID" value="ETO62457.1"/>
    <property type="molecule type" value="Genomic_DNA"/>
</dbReference>